<evidence type="ECO:0000313" key="2">
    <source>
        <dbReference type="EMBL" id="QQK77096.1"/>
    </source>
</evidence>
<feature type="transmembrane region" description="Helical" evidence="1">
    <location>
        <begin position="12"/>
        <end position="31"/>
    </location>
</feature>
<keyword evidence="3" id="KW-1185">Reference proteome</keyword>
<protein>
    <submittedName>
        <fullName evidence="2">Uncharacterized protein</fullName>
    </submittedName>
</protein>
<name>A0A7T6Z653_9BACI</name>
<dbReference type="KEGG" id="scia:HUG15_16945"/>
<dbReference type="EMBL" id="CP054705">
    <property type="protein sequence ID" value="QQK77096.1"/>
    <property type="molecule type" value="Genomic_DNA"/>
</dbReference>
<keyword evidence="1" id="KW-0472">Membrane</keyword>
<dbReference type="Proteomes" id="UP000595823">
    <property type="component" value="Chromosome"/>
</dbReference>
<keyword evidence="1" id="KW-1133">Transmembrane helix</keyword>
<evidence type="ECO:0000256" key="1">
    <source>
        <dbReference type="SAM" id="Phobius"/>
    </source>
</evidence>
<reference evidence="2 3" key="1">
    <citation type="submission" date="2020-06" db="EMBL/GenBank/DDBJ databases">
        <title>Genomic analysis of Salicibibacter sp. NKC5-3.</title>
        <authorList>
            <person name="Oh Y.J."/>
        </authorList>
    </citation>
    <scope>NUCLEOTIDE SEQUENCE [LARGE SCALE GENOMIC DNA]</scope>
    <source>
        <strain evidence="2 3">NKC5-3</strain>
    </source>
</reference>
<organism evidence="2 3">
    <name type="scientific">Salicibibacter cibarius</name>
    <dbReference type="NCBI Taxonomy" id="2743000"/>
    <lineage>
        <taxon>Bacteria</taxon>
        <taxon>Bacillati</taxon>
        <taxon>Bacillota</taxon>
        <taxon>Bacilli</taxon>
        <taxon>Bacillales</taxon>
        <taxon>Bacillaceae</taxon>
        <taxon>Salicibibacter</taxon>
    </lineage>
</organism>
<evidence type="ECO:0000313" key="3">
    <source>
        <dbReference type="Proteomes" id="UP000595823"/>
    </source>
</evidence>
<sequence>MIKMALMALRKLAEVILAAFTFGIVMAVISYDPAAVQTSLEAESHFVEGFQFVFIFSFFFS</sequence>
<dbReference type="RefSeq" id="WP_200124221.1">
    <property type="nucleotide sequence ID" value="NZ_CP054705.1"/>
</dbReference>
<accession>A0A7T6Z653</accession>
<keyword evidence="1" id="KW-0812">Transmembrane</keyword>
<dbReference type="AlphaFoldDB" id="A0A7T6Z653"/>
<proteinExistence type="predicted"/>
<gene>
    <name evidence="2" type="ORF">HUG15_16945</name>
</gene>